<feature type="transmembrane region" description="Helical" evidence="1">
    <location>
        <begin position="20"/>
        <end position="42"/>
    </location>
</feature>
<organism evidence="2 3">
    <name type="scientific">Brevibacterium paucivorans</name>
    <dbReference type="NCBI Taxonomy" id="170994"/>
    <lineage>
        <taxon>Bacteria</taxon>
        <taxon>Bacillati</taxon>
        <taxon>Actinomycetota</taxon>
        <taxon>Actinomycetes</taxon>
        <taxon>Micrococcales</taxon>
        <taxon>Brevibacteriaceae</taxon>
        <taxon>Brevibacterium</taxon>
    </lineage>
</organism>
<keyword evidence="1" id="KW-0472">Membrane</keyword>
<keyword evidence="1" id="KW-1133">Transmembrane helix</keyword>
<evidence type="ECO:0000313" key="2">
    <source>
        <dbReference type="EMBL" id="PMC98887.1"/>
    </source>
</evidence>
<dbReference type="GO" id="GO:0005524">
    <property type="term" value="F:ATP binding"/>
    <property type="evidence" value="ECO:0007669"/>
    <property type="project" value="UniProtKB-KW"/>
</dbReference>
<name>A0A2N6VI39_9MICO</name>
<gene>
    <name evidence="2" type="ORF">CJ199_15935</name>
</gene>
<proteinExistence type="predicted"/>
<keyword evidence="1" id="KW-0812">Transmembrane</keyword>
<dbReference type="AlphaFoldDB" id="A0A2N6VI39"/>
<reference evidence="2 3" key="1">
    <citation type="submission" date="2017-09" db="EMBL/GenBank/DDBJ databases">
        <title>Bacterial strain isolated from the female urinary microbiota.</title>
        <authorList>
            <person name="Thomas-White K."/>
            <person name="Kumar N."/>
            <person name="Forster S."/>
            <person name="Putonti C."/>
            <person name="Lawley T."/>
            <person name="Wolfe A.J."/>
        </authorList>
    </citation>
    <scope>NUCLEOTIDE SEQUENCE [LARGE SCALE GENOMIC DNA]</scope>
    <source>
        <strain evidence="2 3">UMB1301</strain>
    </source>
</reference>
<comment type="caution">
    <text evidence="2">The sequence shown here is derived from an EMBL/GenBank/DDBJ whole genome shotgun (WGS) entry which is preliminary data.</text>
</comment>
<evidence type="ECO:0000256" key="1">
    <source>
        <dbReference type="SAM" id="Phobius"/>
    </source>
</evidence>
<feature type="non-terminal residue" evidence="2">
    <location>
        <position position="58"/>
    </location>
</feature>
<dbReference type="Proteomes" id="UP000235598">
    <property type="component" value="Unassembled WGS sequence"/>
</dbReference>
<evidence type="ECO:0000313" key="3">
    <source>
        <dbReference type="Proteomes" id="UP000235598"/>
    </source>
</evidence>
<keyword evidence="2" id="KW-0067">ATP-binding</keyword>
<dbReference type="EMBL" id="PNHK01000728">
    <property type="protein sequence ID" value="PMC98887.1"/>
    <property type="molecule type" value="Genomic_DNA"/>
</dbReference>
<keyword evidence="2" id="KW-0547">Nucleotide-binding</keyword>
<protein>
    <submittedName>
        <fullName evidence="2">ABC transporter ATP-binding protein</fullName>
    </submittedName>
</protein>
<accession>A0A2N6VI39</accession>
<sequence>MTSTTPLFDPAVLRLLRPSLPALAVAAAGATLSGLCGLAAMWQIVRMIDTPAPEGVGW</sequence>